<dbReference type="Pfam" id="PF08281">
    <property type="entry name" value="Sigma70_r4_2"/>
    <property type="match status" value="1"/>
</dbReference>
<accession>A0ABY9RH81</accession>
<evidence type="ECO:0000313" key="7">
    <source>
        <dbReference type="EMBL" id="WMW79645.1"/>
    </source>
</evidence>
<dbReference type="PANTHER" id="PTHR43133">
    <property type="entry name" value="RNA POLYMERASE ECF-TYPE SIGMA FACTO"/>
    <property type="match status" value="1"/>
</dbReference>
<feature type="domain" description="RNA polymerase sigma factor 70 region 4 type 2" evidence="6">
    <location>
        <begin position="114"/>
        <end position="164"/>
    </location>
</feature>
<keyword evidence="8" id="KW-1185">Reference proteome</keyword>
<name>A0ABY9RH81_9BURK</name>
<evidence type="ECO:0000256" key="2">
    <source>
        <dbReference type="ARBA" id="ARBA00023015"/>
    </source>
</evidence>
<dbReference type="InterPro" id="IPR013324">
    <property type="entry name" value="RNA_pol_sigma_r3/r4-like"/>
</dbReference>
<keyword evidence="2" id="KW-0805">Transcription regulation</keyword>
<dbReference type="PANTHER" id="PTHR43133:SF51">
    <property type="entry name" value="RNA POLYMERASE SIGMA FACTOR"/>
    <property type="match status" value="1"/>
</dbReference>
<dbReference type="Gene3D" id="1.10.1740.10">
    <property type="match status" value="1"/>
</dbReference>
<dbReference type="NCBIfam" id="TIGR02937">
    <property type="entry name" value="sigma70-ECF"/>
    <property type="match status" value="1"/>
</dbReference>
<reference evidence="7" key="1">
    <citation type="submission" date="2023-09" db="EMBL/GenBank/DDBJ databases">
        <title>Undibacterium sp. 20NA77.5 isolated from freshwater.</title>
        <authorList>
            <person name="Le V."/>
            <person name="Ko S.-R."/>
            <person name="Ahn C.-Y."/>
            <person name="Oh H.-M."/>
        </authorList>
    </citation>
    <scope>NUCLEOTIDE SEQUENCE</scope>
    <source>
        <strain evidence="7">20NA77.5</strain>
    </source>
</reference>
<dbReference type="EMBL" id="CP133720">
    <property type="protein sequence ID" value="WMW79645.1"/>
    <property type="molecule type" value="Genomic_DNA"/>
</dbReference>
<protein>
    <submittedName>
        <fullName evidence="7">Sigma-70 family RNA polymerase sigma factor</fullName>
    </submittedName>
</protein>
<evidence type="ECO:0000259" key="6">
    <source>
        <dbReference type="Pfam" id="PF08281"/>
    </source>
</evidence>
<dbReference type="Gene3D" id="1.10.10.10">
    <property type="entry name" value="Winged helix-like DNA-binding domain superfamily/Winged helix DNA-binding domain"/>
    <property type="match status" value="1"/>
</dbReference>
<evidence type="ECO:0000256" key="4">
    <source>
        <dbReference type="ARBA" id="ARBA00023163"/>
    </source>
</evidence>
<dbReference type="CDD" id="cd06171">
    <property type="entry name" value="Sigma70_r4"/>
    <property type="match status" value="1"/>
</dbReference>
<keyword evidence="3" id="KW-0731">Sigma factor</keyword>
<dbReference type="RefSeq" id="WP_309481140.1">
    <property type="nucleotide sequence ID" value="NZ_CP133720.1"/>
</dbReference>
<feature type="domain" description="RNA polymerase sigma-70 region 2" evidence="5">
    <location>
        <begin position="25"/>
        <end position="88"/>
    </location>
</feature>
<dbReference type="SUPFAM" id="SSF88946">
    <property type="entry name" value="Sigma2 domain of RNA polymerase sigma factors"/>
    <property type="match status" value="1"/>
</dbReference>
<dbReference type="Proteomes" id="UP001181355">
    <property type="component" value="Chromosome"/>
</dbReference>
<dbReference type="Pfam" id="PF04542">
    <property type="entry name" value="Sigma70_r2"/>
    <property type="match status" value="1"/>
</dbReference>
<dbReference type="InterPro" id="IPR039425">
    <property type="entry name" value="RNA_pol_sigma-70-like"/>
</dbReference>
<dbReference type="SUPFAM" id="SSF88659">
    <property type="entry name" value="Sigma3 and sigma4 domains of RNA polymerase sigma factors"/>
    <property type="match status" value="1"/>
</dbReference>
<organism evidence="7 8">
    <name type="scientific">Undibacterium cyanobacteriorum</name>
    <dbReference type="NCBI Taxonomy" id="3073561"/>
    <lineage>
        <taxon>Bacteria</taxon>
        <taxon>Pseudomonadati</taxon>
        <taxon>Pseudomonadota</taxon>
        <taxon>Betaproteobacteria</taxon>
        <taxon>Burkholderiales</taxon>
        <taxon>Oxalobacteraceae</taxon>
        <taxon>Undibacterium</taxon>
    </lineage>
</organism>
<dbReference type="InterPro" id="IPR036388">
    <property type="entry name" value="WH-like_DNA-bd_sf"/>
</dbReference>
<proteinExistence type="inferred from homology"/>
<evidence type="ECO:0000313" key="8">
    <source>
        <dbReference type="Proteomes" id="UP001181355"/>
    </source>
</evidence>
<dbReference type="InterPro" id="IPR007627">
    <property type="entry name" value="RNA_pol_sigma70_r2"/>
</dbReference>
<keyword evidence="4" id="KW-0804">Transcription</keyword>
<comment type="similarity">
    <text evidence="1">Belongs to the sigma-70 factor family. ECF subfamily.</text>
</comment>
<evidence type="ECO:0000259" key="5">
    <source>
        <dbReference type="Pfam" id="PF04542"/>
    </source>
</evidence>
<evidence type="ECO:0000256" key="3">
    <source>
        <dbReference type="ARBA" id="ARBA00023082"/>
    </source>
</evidence>
<dbReference type="InterPro" id="IPR013325">
    <property type="entry name" value="RNA_pol_sigma_r2"/>
</dbReference>
<dbReference type="InterPro" id="IPR014284">
    <property type="entry name" value="RNA_pol_sigma-70_dom"/>
</dbReference>
<evidence type="ECO:0000256" key="1">
    <source>
        <dbReference type="ARBA" id="ARBA00010641"/>
    </source>
</evidence>
<dbReference type="InterPro" id="IPR013249">
    <property type="entry name" value="RNA_pol_sigma70_r4_t2"/>
</dbReference>
<sequence length="175" mass="20441">MSRLVNIEQMMLKAQTGEPRAIAGLLEHWYPDLRRYAQRHCHASYAEDAVQETLLVVTRRFSALRQLTSATAWMFTILKRQCYALFRQFHVDIHVEDEAWAAMIDSRPAAELRLDLIAALESLPHHYLQVILLRDFEDLTITEMSEQLNESVATVKSRLHRARQMVREYLSTESE</sequence>
<gene>
    <name evidence="7" type="ORF">RF679_13420</name>
</gene>